<proteinExistence type="predicted"/>
<feature type="region of interest" description="Disordered" evidence="1">
    <location>
        <begin position="1"/>
        <end position="24"/>
    </location>
</feature>
<reference evidence="3 4" key="1">
    <citation type="journal article" date="2013" name="Stand. Genomic Sci.">
        <title>Genomic Encyclopedia of Type Strains, Phase I: The one thousand microbial genomes (KMG-I) project.</title>
        <authorList>
            <person name="Kyrpides N.C."/>
            <person name="Woyke T."/>
            <person name="Eisen J.A."/>
            <person name="Garrity G."/>
            <person name="Lilburn T.G."/>
            <person name="Beck B.J."/>
            <person name="Whitman W.B."/>
            <person name="Hugenholtz P."/>
            <person name="Klenk H.P."/>
        </authorList>
    </citation>
    <scope>NUCLEOTIDE SEQUENCE [LARGE SCALE GENOMIC DNA]</scope>
    <source>
        <strain evidence="3 4">DSM 45044</strain>
    </source>
</reference>
<dbReference type="Gene3D" id="3.80.10.10">
    <property type="entry name" value="Ribonuclease Inhibitor"/>
    <property type="match status" value="1"/>
</dbReference>
<feature type="domain" description="Knr4/Smi1-like" evidence="2">
    <location>
        <begin position="179"/>
        <end position="318"/>
    </location>
</feature>
<sequence length="559" mass="60193">MSYVVSSLARPTPATDESKERDVRDEQECERLLIERVAATGAHLVHAIARPGSVAVRSYDENGRGMGSPRIFGLVRAMREASSDGRRHLVVEIRRRADGYTVSRSTELESLSPVRLVLDPDYRYPGHPLPGMPRPAGIDVTDRPTDPVVLAETTALVEEFVALYTSIKGRAPDFGRGRTEREIVAAETELGFRLPEEVRALYRVVECDPEEYGLLGAQRLLPLTAVVEWYHEGGPGVAVGEDGMFPTCAVVFEASPAGHVRRLSRSDWWVTITSDPGCNYGAIDLDPGPRGRRGQLFEFGRDFHGPVGYIAESVTVVLRQVVEALRTGAYEDPDSEDPYLEFDDGLGRSAETDHHRSVRMGGRGVDDVVADLVDPSEVQAVYLNDGDVIGLGGLAPLPLLREISVNRANHVTTTLSHDQPVEALSIDARTVDLEGLAGHPTLWSLKLTGVEEAVSVESLAAVPQLAELDLSGVEVRDVERLGEPMFSGLRVLTLSAEQWGRLREVNGVPTGLAAASMTGVNALDDAVAWAGGLRGRAGGGVGPRHGVGHDGDDVPGGPL</sequence>
<dbReference type="AlphaFoldDB" id="A0A562UQ47"/>
<dbReference type="Pfam" id="PF09346">
    <property type="entry name" value="SMI1_KNR4"/>
    <property type="match status" value="1"/>
</dbReference>
<evidence type="ECO:0000313" key="4">
    <source>
        <dbReference type="Proteomes" id="UP000321617"/>
    </source>
</evidence>
<evidence type="ECO:0000256" key="1">
    <source>
        <dbReference type="SAM" id="MobiDB-lite"/>
    </source>
</evidence>
<keyword evidence="4" id="KW-1185">Reference proteome</keyword>
<dbReference type="InterPro" id="IPR018958">
    <property type="entry name" value="Knr4/Smi1-like_dom"/>
</dbReference>
<dbReference type="InterPro" id="IPR037883">
    <property type="entry name" value="Knr4/Smi1-like_sf"/>
</dbReference>
<dbReference type="InterPro" id="IPR032675">
    <property type="entry name" value="LRR_dom_sf"/>
</dbReference>
<dbReference type="SUPFAM" id="SSF160631">
    <property type="entry name" value="SMI1/KNR4-like"/>
    <property type="match status" value="1"/>
</dbReference>
<evidence type="ECO:0000259" key="2">
    <source>
        <dbReference type="Pfam" id="PF09346"/>
    </source>
</evidence>
<dbReference type="Proteomes" id="UP000321617">
    <property type="component" value="Unassembled WGS sequence"/>
</dbReference>
<dbReference type="PANTHER" id="PTHR47432">
    <property type="entry name" value="CELL WALL ASSEMBLY REGULATOR SMI1"/>
    <property type="match status" value="1"/>
</dbReference>
<protein>
    <submittedName>
        <fullName evidence="3">Cell wall assembly regulator SMI1</fullName>
    </submittedName>
</protein>
<dbReference type="PANTHER" id="PTHR47432:SF1">
    <property type="entry name" value="CELL WALL ASSEMBLY REGULATOR SMI1"/>
    <property type="match status" value="1"/>
</dbReference>
<dbReference type="EMBL" id="VLLL01000010">
    <property type="protein sequence ID" value="TWJ07743.1"/>
    <property type="molecule type" value="Genomic_DNA"/>
</dbReference>
<organism evidence="3 4">
    <name type="scientific">Stackebrandtia albiflava</name>
    <dbReference type="NCBI Taxonomy" id="406432"/>
    <lineage>
        <taxon>Bacteria</taxon>
        <taxon>Bacillati</taxon>
        <taxon>Actinomycetota</taxon>
        <taxon>Actinomycetes</taxon>
        <taxon>Glycomycetales</taxon>
        <taxon>Glycomycetaceae</taxon>
        <taxon>Stackebrandtia</taxon>
    </lineage>
</organism>
<feature type="region of interest" description="Disordered" evidence="1">
    <location>
        <begin position="539"/>
        <end position="559"/>
    </location>
</feature>
<dbReference type="InterPro" id="IPR051873">
    <property type="entry name" value="KNR4/SMI1_regulator"/>
</dbReference>
<evidence type="ECO:0000313" key="3">
    <source>
        <dbReference type="EMBL" id="TWJ07743.1"/>
    </source>
</evidence>
<gene>
    <name evidence="3" type="ORF">LX16_4904</name>
</gene>
<accession>A0A562UQ47</accession>
<comment type="caution">
    <text evidence="3">The sequence shown here is derived from an EMBL/GenBank/DDBJ whole genome shotgun (WGS) entry which is preliminary data.</text>
</comment>
<name>A0A562UQ47_9ACTN</name>